<dbReference type="PANTHER" id="PTHR43395">
    <property type="entry name" value="SENSOR HISTIDINE KINASE CHEA"/>
    <property type="match status" value="1"/>
</dbReference>
<dbReference type="InterPro" id="IPR036641">
    <property type="entry name" value="HPT_dom_sf"/>
</dbReference>
<dbReference type="SMART" id="SM00387">
    <property type="entry name" value="HATPase_c"/>
    <property type="match status" value="1"/>
</dbReference>
<dbReference type="Proteomes" id="UP000515703">
    <property type="component" value="Chromosome"/>
</dbReference>
<dbReference type="AlphaFoldDB" id="A0A7I8DKG9"/>
<gene>
    <name evidence="18" type="primary">cheA_1</name>
    <name evidence="18" type="ORF">bsdcttw_05760</name>
</gene>
<protein>
    <recommendedName>
        <fullName evidence="4">Chemotaxis protein CheA</fullName>
        <ecNumber evidence="3">2.7.13.3</ecNumber>
    </recommendedName>
</protein>
<dbReference type="InterPro" id="IPR004105">
    <property type="entry name" value="CheA-like_dim"/>
</dbReference>
<dbReference type="SMART" id="SM01231">
    <property type="entry name" value="H-kinase_dim"/>
    <property type="match status" value="1"/>
</dbReference>
<dbReference type="GO" id="GO:0000155">
    <property type="term" value="F:phosphorelay sensor kinase activity"/>
    <property type="evidence" value="ECO:0007669"/>
    <property type="project" value="InterPro"/>
</dbReference>
<keyword evidence="6" id="KW-0145">Chemotaxis</keyword>
<dbReference type="Gene3D" id="3.30.70.1110">
    <property type="entry name" value="Histidine kinase CheA-like, P2 response regulator-binding domain"/>
    <property type="match status" value="1"/>
</dbReference>
<dbReference type="KEGG" id="acht:bsdcttw_05760"/>
<evidence type="ECO:0000256" key="12">
    <source>
        <dbReference type="ARBA" id="ARBA00023012"/>
    </source>
</evidence>
<sequence>MQERFTNEPMLDVYIYETSQFLGQLEQIILECEKERGFSFSSINEIFRIMHTIKGSSAMMMFQNISVLAHTAEDLFYFLREEKPLNTDSSLICDSIFQSIDFIKVEIEKIKNGDGADGNSNEIVETIKSILSELKAANGGQKTLQETTPREEQPKKYYISQDRTNTLMYQYAYKAVIFFEDDCELENIRAFTVLHELKEAAGEIYHEPDNLEDSKECIDKIQKDGFQVFFQSNESYEQIKELLESTLFLKKLELTELEEKEISYGKELAKITEAVSEAAKTPLKESRMTAGPGMISVNVTKLDKLMDLVGEMVIAEAMVTQNTDLRGLELGNFQKAARQLKKITDELQDTVMSIRMVPLGPVFLKMQRIVRDMSRQLNKKITLRIIGEDTEVDKNIIEHISDPLMHLVRNAADHGIEDPEERILKSKDSTGVITLEAKNAGGNVHIIIKDDGKGLSTEDILKKAQNQNLLFKNPADMEEKEIFNLLFLPGFSTKDSISEYSGRGVGMDVVMQNIRGVGGTVSIDGKPGAGTTITLSIPLTLAIIDGMNLRVGNSYYTIPTISIIESLRPQSKDIVIDPEGREMLLIRGQCYPILRLHNYYSVENGITEFTKGIIVIVKQDNRNFCIFADALMGQQQVVVKSLPAYIQKIKKVKGLAGCTLLGDGSISLILDIAGLAEYEESIKLR</sequence>
<dbReference type="InterPro" id="IPR004358">
    <property type="entry name" value="Sig_transdc_His_kin-like_C"/>
</dbReference>
<dbReference type="PANTHER" id="PTHR43395:SF10">
    <property type="entry name" value="CHEMOTAXIS PROTEIN CHEA"/>
    <property type="match status" value="1"/>
</dbReference>
<evidence type="ECO:0000256" key="10">
    <source>
        <dbReference type="ARBA" id="ARBA00022777"/>
    </source>
</evidence>
<dbReference type="Pfam" id="PF07194">
    <property type="entry name" value="P2"/>
    <property type="match status" value="1"/>
</dbReference>
<dbReference type="InterPro" id="IPR005467">
    <property type="entry name" value="His_kinase_dom"/>
</dbReference>
<evidence type="ECO:0000256" key="5">
    <source>
        <dbReference type="ARBA" id="ARBA00022490"/>
    </source>
</evidence>
<dbReference type="InterPro" id="IPR003594">
    <property type="entry name" value="HATPase_dom"/>
</dbReference>
<dbReference type="SUPFAM" id="SSF55052">
    <property type="entry name" value="CheY-binding domain of CheA"/>
    <property type="match status" value="1"/>
</dbReference>
<dbReference type="Gene3D" id="2.30.30.40">
    <property type="entry name" value="SH3 Domains"/>
    <property type="match status" value="1"/>
</dbReference>
<feature type="modified residue" description="Phosphohistidine" evidence="14">
    <location>
        <position position="51"/>
    </location>
</feature>
<keyword evidence="19" id="KW-1185">Reference proteome</keyword>
<dbReference type="InterPro" id="IPR051315">
    <property type="entry name" value="Bact_Chemotaxis_CheA"/>
</dbReference>
<keyword evidence="7 14" id="KW-0597">Phosphoprotein</keyword>
<dbReference type="PROSITE" id="PS50894">
    <property type="entry name" value="HPT"/>
    <property type="match status" value="1"/>
</dbReference>
<proteinExistence type="predicted"/>
<feature type="domain" description="HPt" evidence="17">
    <location>
        <begin position="3"/>
        <end position="110"/>
    </location>
</feature>
<dbReference type="Gene3D" id="1.10.287.560">
    <property type="entry name" value="Histidine kinase CheA-like, homodimeric domain"/>
    <property type="match status" value="1"/>
</dbReference>
<feature type="domain" description="CheW-like" evidence="16">
    <location>
        <begin position="543"/>
        <end position="681"/>
    </location>
</feature>
<evidence type="ECO:0000256" key="6">
    <source>
        <dbReference type="ARBA" id="ARBA00022500"/>
    </source>
</evidence>
<reference evidence="18 19" key="2">
    <citation type="submission" date="2020-08" db="EMBL/GenBank/DDBJ databases">
        <authorList>
            <person name="Ueki A."/>
            <person name="Tonouchi A."/>
        </authorList>
    </citation>
    <scope>NUCLEOTIDE SEQUENCE [LARGE SCALE GENOMIC DNA]</scope>
    <source>
        <strain evidence="18 19">CTTW</strain>
    </source>
</reference>
<dbReference type="CDD" id="cd16916">
    <property type="entry name" value="HATPase_CheA-like"/>
    <property type="match status" value="1"/>
</dbReference>
<dbReference type="PRINTS" id="PR00344">
    <property type="entry name" value="BCTRLSENSOR"/>
</dbReference>
<dbReference type="InterPro" id="IPR035891">
    <property type="entry name" value="CheY-binding_CheA"/>
</dbReference>
<keyword evidence="11" id="KW-0067">ATP-binding</keyword>
<dbReference type="SUPFAM" id="SSF47226">
    <property type="entry name" value="Histidine-containing phosphotransfer domain, HPT domain"/>
    <property type="match status" value="1"/>
</dbReference>
<dbReference type="GO" id="GO:0005737">
    <property type="term" value="C:cytoplasm"/>
    <property type="evidence" value="ECO:0007669"/>
    <property type="project" value="UniProtKB-SubCell"/>
</dbReference>
<keyword evidence="10" id="KW-0418">Kinase</keyword>
<dbReference type="FunFam" id="3.30.565.10:FF:000016">
    <property type="entry name" value="Chemotaxis protein CheA, putative"/>
    <property type="match status" value="1"/>
</dbReference>
<evidence type="ECO:0000256" key="14">
    <source>
        <dbReference type="PROSITE-ProRule" id="PRU00110"/>
    </source>
</evidence>
<keyword evidence="5" id="KW-0963">Cytoplasm</keyword>
<comment type="catalytic activity">
    <reaction evidence="1">
        <text>ATP + protein L-histidine = ADP + protein N-phospho-L-histidine.</text>
        <dbReference type="EC" id="2.7.13.3"/>
    </reaction>
</comment>
<dbReference type="InterPro" id="IPR037006">
    <property type="entry name" value="CheA-like_homodim_sf"/>
</dbReference>
<evidence type="ECO:0000256" key="8">
    <source>
        <dbReference type="ARBA" id="ARBA00022679"/>
    </source>
</evidence>
<comment type="subcellular location">
    <subcellularLocation>
        <location evidence="2">Cytoplasm</location>
    </subcellularLocation>
</comment>
<evidence type="ECO:0000256" key="2">
    <source>
        <dbReference type="ARBA" id="ARBA00004496"/>
    </source>
</evidence>
<dbReference type="SUPFAM" id="SSF50341">
    <property type="entry name" value="CheW-like"/>
    <property type="match status" value="1"/>
</dbReference>
<dbReference type="RefSeq" id="WP_185257952.1">
    <property type="nucleotide sequence ID" value="NZ_AP023368.1"/>
</dbReference>
<evidence type="ECO:0000259" key="15">
    <source>
        <dbReference type="PROSITE" id="PS50109"/>
    </source>
</evidence>
<evidence type="ECO:0000256" key="3">
    <source>
        <dbReference type="ARBA" id="ARBA00012438"/>
    </source>
</evidence>
<evidence type="ECO:0000256" key="9">
    <source>
        <dbReference type="ARBA" id="ARBA00022741"/>
    </source>
</evidence>
<dbReference type="InterPro" id="IPR036061">
    <property type="entry name" value="CheW-like_dom_sf"/>
</dbReference>
<accession>A0A7I8DKG9</accession>
<organism evidence="18 19">
    <name type="scientific">Anaerocolumna chitinilytica</name>
    <dbReference type="NCBI Taxonomy" id="1727145"/>
    <lineage>
        <taxon>Bacteria</taxon>
        <taxon>Bacillati</taxon>
        <taxon>Bacillota</taxon>
        <taxon>Clostridia</taxon>
        <taxon>Lachnospirales</taxon>
        <taxon>Lachnospiraceae</taxon>
        <taxon>Anaerocolumna</taxon>
    </lineage>
</organism>
<dbReference type="Pfam" id="PF01627">
    <property type="entry name" value="Hpt"/>
    <property type="match status" value="1"/>
</dbReference>
<keyword evidence="9" id="KW-0547">Nucleotide-binding</keyword>
<evidence type="ECO:0000259" key="16">
    <source>
        <dbReference type="PROSITE" id="PS50851"/>
    </source>
</evidence>
<dbReference type="Gene3D" id="1.20.120.160">
    <property type="entry name" value="HPT domain"/>
    <property type="match status" value="1"/>
</dbReference>
<feature type="domain" description="Histidine kinase" evidence="15">
    <location>
        <begin position="337"/>
        <end position="541"/>
    </location>
</feature>
<dbReference type="InterPro" id="IPR010808">
    <property type="entry name" value="CheA_P2-bd"/>
</dbReference>
<keyword evidence="12" id="KW-0902">Two-component regulatory system</keyword>
<dbReference type="EMBL" id="AP023368">
    <property type="protein sequence ID" value="BCJ97535.1"/>
    <property type="molecule type" value="Genomic_DNA"/>
</dbReference>
<dbReference type="InterPro" id="IPR036890">
    <property type="entry name" value="HATPase_C_sf"/>
</dbReference>
<dbReference type="Pfam" id="PF02895">
    <property type="entry name" value="H-kinase_dim"/>
    <property type="match status" value="1"/>
</dbReference>
<dbReference type="EC" id="2.7.13.3" evidence="3"/>
<dbReference type="GO" id="GO:0005524">
    <property type="term" value="F:ATP binding"/>
    <property type="evidence" value="ECO:0007669"/>
    <property type="project" value="UniProtKB-KW"/>
</dbReference>
<dbReference type="InterPro" id="IPR002545">
    <property type="entry name" value="CheW-lke_dom"/>
</dbReference>
<evidence type="ECO:0000313" key="19">
    <source>
        <dbReference type="Proteomes" id="UP000515703"/>
    </source>
</evidence>
<dbReference type="CDD" id="cd00731">
    <property type="entry name" value="CheA_reg"/>
    <property type="match status" value="1"/>
</dbReference>
<evidence type="ECO:0000256" key="13">
    <source>
        <dbReference type="ARBA" id="ARBA00035100"/>
    </source>
</evidence>
<comment type="function">
    <text evidence="13">Involved in the transmission of sensory signals from the chemoreceptors to the flagellar motors. CheA is autophosphorylated; it can transfer its phosphate group to either CheB or CheY.</text>
</comment>
<dbReference type="InterPro" id="IPR036097">
    <property type="entry name" value="HisK_dim/P_sf"/>
</dbReference>
<reference evidence="18 19" key="1">
    <citation type="submission" date="2020-08" db="EMBL/GenBank/DDBJ databases">
        <title>Draft genome sequencing of an Anaerocolumna strain isolated from anoxic soil subjected to BSD treatment.</title>
        <authorList>
            <person name="Uek A."/>
            <person name="Tonouchi A."/>
        </authorList>
    </citation>
    <scope>NUCLEOTIDE SEQUENCE [LARGE SCALE GENOMIC DNA]</scope>
    <source>
        <strain evidence="18 19">CTTW</strain>
    </source>
</reference>
<dbReference type="SUPFAM" id="SSF55874">
    <property type="entry name" value="ATPase domain of HSP90 chaperone/DNA topoisomerase II/histidine kinase"/>
    <property type="match status" value="1"/>
</dbReference>
<dbReference type="SMART" id="SM00260">
    <property type="entry name" value="CheW"/>
    <property type="match status" value="1"/>
</dbReference>
<dbReference type="Pfam" id="PF01584">
    <property type="entry name" value="CheW"/>
    <property type="match status" value="1"/>
</dbReference>
<dbReference type="Pfam" id="PF02518">
    <property type="entry name" value="HATPase_c"/>
    <property type="match status" value="1"/>
</dbReference>
<name>A0A7I8DKG9_9FIRM</name>
<evidence type="ECO:0000256" key="11">
    <source>
        <dbReference type="ARBA" id="ARBA00022840"/>
    </source>
</evidence>
<evidence type="ECO:0000256" key="4">
    <source>
        <dbReference type="ARBA" id="ARBA00021495"/>
    </source>
</evidence>
<dbReference type="SUPFAM" id="SSF47384">
    <property type="entry name" value="Homodimeric domain of signal transducing histidine kinase"/>
    <property type="match status" value="1"/>
</dbReference>
<dbReference type="PROSITE" id="PS50851">
    <property type="entry name" value="CHEW"/>
    <property type="match status" value="1"/>
</dbReference>
<keyword evidence="8" id="KW-0808">Transferase</keyword>
<dbReference type="CDD" id="cd00088">
    <property type="entry name" value="HPT"/>
    <property type="match status" value="1"/>
</dbReference>
<evidence type="ECO:0000256" key="7">
    <source>
        <dbReference type="ARBA" id="ARBA00022553"/>
    </source>
</evidence>
<evidence type="ECO:0000256" key="1">
    <source>
        <dbReference type="ARBA" id="ARBA00000085"/>
    </source>
</evidence>
<dbReference type="PROSITE" id="PS50109">
    <property type="entry name" value="HIS_KIN"/>
    <property type="match status" value="1"/>
</dbReference>
<dbReference type="InterPro" id="IPR008207">
    <property type="entry name" value="Sig_transdc_His_kin_Hpt_dom"/>
</dbReference>
<dbReference type="Gene3D" id="3.30.565.10">
    <property type="entry name" value="Histidine kinase-like ATPase, C-terminal domain"/>
    <property type="match status" value="1"/>
</dbReference>
<evidence type="ECO:0000259" key="17">
    <source>
        <dbReference type="PROSITE" id="PS50894"/>
    </source>
</evidence>
<dbReference type="InterPro" id="IPR037052">
    <property type="entry name" value="CheA-like_P2_sf"/>
</dbReference>
<dbReference type="SMART" id="SM00073">
    <property type="entry name" value="HPT"/>
    <property type="match status" value="1"/>
</dbReference>
<dbReference type="GO" id="GO:0006935">
    <property type="term" value="P:chemotaxis"/>
    <property type="evidence" value="ECO:0007669"/>
    <property type="project" value="UniProtKB-KW"/>
</dbReference>
<evidence type="ECO:0000313" key="18">
    <source>
        <dbReference type="EMBL" id="BCJ97535.1"/>
    </source>
</evidence>